<keyword evidence="4" id="KW-1185">Reference proteome</keyword>
<organism evidence="3 4">
    <name type="scientific">Ganoderma sinense ZZ0214-1</name>
    <dbReference type="NCBI Taxonomy" id="1077348"/>
    <lineage>
        <taxon>Eukaryota</taxon>
        <taxon>Fungi</taxon>
        <taxon>Dikarya</taxon>
        <taxon>Basidiomycota</taxon>
        <taxon>Agaricomycotina</taxon>
        <taxon>Agaricomycetes</taxon>
        <taxon>Polyporales</taxon>
        <taxon>Polyporaceae</taxon>
        <taxon>Ganoderma</taxon>
    </lineage>
</organism>
<reference evidence="3 4" key="1">
    <citation type="journal article" date="2015" name="Sci. Rep.">
        <title>Chromosome-level genome map provides insights into diverse defense mechanisms in the medicinal fungus Ganoderma sinense.</title>
        <authorList>
            <person name="Zhu Y."/>
            <person name="Xu J."/>
            <person name="Sun C."/>
            <person name="Zhou S."/>
            <person name="Xu H."/>
            <person name="Nelson D.R."/>
            <person name="Qian J."/>
            <person name="Song J."/>
            <person name="Luo H."/>
            <person name="Xiang L."/>
            <person name="Li Y."/>
            <person name="Xu Z."/>
            <person name="Ji A."/>
            <person name="Wang L."/>
            <person name="Lu S."/>
            <person name="Hayward A."/>
            <person name="Sun W."/>
            <person name="Li X."/>
            <person name="Schwartz D.C."/>
            <person name="Wang Y."/>
            <person name="Chen S."/>
        </authorList>
    </citation>
    <scope>NUCLEOTIDE SEQUENCE [LARGE SCALE GENOMIC DNA]</scope>
    <source>
        <strain evidence="3 4">ZZ0214-1</strain>
    </source>
</reference>
<gene>
    <name evidence="3" type="ORF">GSI_11907</name>
</gene>
<comment type="caution">
    <text evidence="3">The sequence shown here is derived from an EMBL/GenBank/DDBJ whole genome shotgun (WGS) entry which is preliminary data.</text>
</comment>
<dbReference type="AlphaFoldDB" id="A0A2G8RXC3"/>
<protein>
    <submittedName>
        <fullName evidence="3">Uncharacterized protein</fullName>
    </submittedName>
</protein>
<dbReference type="PANTHER" id="PTHR10622">
    <property type="entry name" value="HET DOMAIN-CONTAINING PROTEIN"/>
    <property type="match status" value="1"/>
</dbReference>
<feature type="domain" description="DUF8212" evidence="2">
    <location>
        <begin position="226"/>
        <end position="340"/>
    </location>
</feature>
<dbReference type="Proteomes" id="UP000230002">
    <property type="component" value="Unassembled WGS sequence"/>
</dbReference>
<feature type="domain" description="Heterokaryon incompatibility" evidence="1">
    <location>
        <begin position="24"/>
        <end position="117"/>
    </location>
</feature>
<name>A0A2G8RXC3_9APHY</name>
<dbReference type="EMBL" id="AYKW01000045">
    <property type="protein sequence ID" value="PIL26152.1"/>
    <property type="molecule type" value="Genomic_DNA"/>
</dbReference>
<dbReference type="STRING" id="1077348.A0A2G8RXC3"/>
<accession>A0A2G8RXC3</accession>
<evidence type="ECO:0000259" key="2">
    <source>
        <dbReference type="Pfam" id="PF26640"/>
    </source>
</evidence>
<evidence type="ECO:0000313" key="4">
    <source>
        <dbReference type="Proteomes" id="UP000230002"/>
    </source>
</evidence>
<dbReference type="PANTHER" id="PTHR10622:SF10">
    <property type="entry name" value="HET DOMAIN-CONTAINING PROTEIN"/>
    <property type="match status" value="1"/>
</dbReference>
<dbReference type="InterPro" id="IPR010730">
    <property type="entry name" value="HET"/>
</dbReference>
<dbReference type="InterPro" id="IPR058525">
    <property type="entry name" value="DUF8212"/>
</dbReference>
<evidence type="ECO:0000259" key="1">
    <source>
        <dbReference type="Pfam" id="PF06985"/>
    </source>
</evidence>
<evidence type="ECO:0000313" key="3">
    <source>
        <dbReference type="EMBL" id="PIL26152.1"/>
    </source>
</evidence>
<dbReference type="Pfam" id="PF26640">
    <property type="entry name" value="DUF8212"/>
    <property type="match status" value="1"/>
</dbReference>
<dbReference type="Pfam" id="PF06985">
    <property type="entry name" value="HET"/>
    <property type="match status" value="1"/>
</dbReference>
<proteinExistence type="predicted"/>
<sequence>MWLLSTDRAELHAFVSPGDVPNGYAILSHVWNKEEQSFQDLRALQRECAADGSNPRDKASEKIRRCCEVAESHGFQWIWNDTCCIDKTSSAELSEAINSMYRYYSLTKVCFAYLGDVSRLYEFDESRWHQRGWTLQELLAPRLVVFLSRDWTVLGTKFKLSATLEQVTGIPATVLRHEMRPADLSIAVRMGFAARRVTTRPEDRAYSLMGLFDVNIPTLYGEGGERAFRRLQEEIMKHSPDTTLFAWGAALAAHRLGTPPKLEHPSHADNRSLLFASSPSDFDSCQTVRFKPYKVDETPLLDMDDDQWLDLAAHVPTFSITPYGILAHIFIINWRGLIVALLGWLEGDHRCGLILNPCEHPVDPQHQLFDISVEVDVYLNKTMFRLVTFNEDDDDVSITSAGWRDVYLSHRPLASNLESSFVPDPWGSIQFLELDLESPFCFSQEGTSGLVLTEARGPLLGESSGTLLSWTGAEPLLLSFEHRRSRHRTCVTIRVGRCTNRAGGFSAHNLGPHWMTISTDPRAAAPGGEHSCATDHFSIPDLWSTTWREHRIGSALGEHGQSLYVGFEQCSFNPERLVVTLADRI</sequence>
<dbReference type="OrthoDB" id="2754356at2759"/>